<keyword evidence="6" id="KW-0443">Lipid metabolism</keyword>
<evidence type="ECO:0000256" key="1">
    <source>
        <dbReference type="ARBA" id="ARBA00008831"/>
    </source>
</evidence>
<gene>
    <name evidence="10" type="primary">mvaD</name>
    <name evidence="10" type="ORF">COW99_05640</name>
</gene>
<dbReference type="PANTHER" id="PTHR10977:SF3">
    <property type="entry name" value="DIPHOSPHOMEVALONATE DECARBOXYLASE"/>
    <property type="match status" value="1"/>
</dbReference>
<dbReference type="GO" id="GO:0005524">
    <property type="term" value="F:ATP binding"/>
    <property type="evidence" value="ECO:0007669"/>
    <property type="project" value="UniProtKB-KW"/>
</dbReference>
<dbReference type="GO" id="GO:0019287">
    <property type="term" value="P:isopentenyl diphosphate biosynthetic process, mevalonate pathway"/>
    <property type="evidence" value="ECO:0007669"/>
    <property type="project" value="InterPro"/>
</dbReference>
<proteinExistence type="inferred from homology"/>
<dbReference type="Pfam" id="PF18376">
    <property type="entry name" value="MDD_C"/>
    <property type="match status" value="1"/>
</dbReference>
<dbReference type="NCBIfam" id="TIGR01240">
    <property type="entry name" value="mevDPdecarb"/>
    <property type="match status" value="1"/>
</dbReference>
<keyword evidence="3" id="KW-0444">Lipid biosynthesis</keyword>
<dbReference type="InterPro" id="IPR036554">
    <property type="entry name" value="GHMP_kinase_C_sf"/>
</dbReference>
<evidence type="ECO:0000256" key="5">
    <source>
        <dbReference type="ARBA" id="ARBA00022840"/>
    </source>
</evidence>
<keyword evidence="7" id="KW-0456">Lyase</keyword>
<dbReference type="Gene3D" id="3.30.70.890">
    <property type="entry name" value="GHMP kinase, C-terminal domain"/>
    <property type="match status" value="1"/>
</dbReference>
<dbReference type="GO" id="GO:0004163">
    <property type="term" value="F:diphosphomevalonate decarboxylase activity"/>
    <property type="evidence" value="ECO:0007669"/>
    <property type="project" value="UniProtKB-EC"/>
</dbReference>
<keyword evidence="5" id="KW-0067">ATP-binding</keyword>
<feature type="domain" description="Mvd1 C-terminal" evidence="8">
    <location>
        <begin position="175"/>
        <end position="303"/>
    </location>
</feature>
<dbReference type="FunFam" id="3.30.230.10:FF:000072">
    <property type="entry name" value="Diphosphomevalonate decarboxylase"/>
    <property type="match status" value="1"/>
</dbReference>
<dbReference type="SUPFAM" id="SSF54211">
    <property type="entry name" value="Ribosomal protein S5 domain 2-like"/>
    <property type="match status" value="1"/>
</dbReference>
<dbReference type="Proteomes" id="UP000231246">
    <property type="component" value="Unassembled WGS sequence"/>
</dbReference>
<keyword evidence="4" id="KW-0547">Nucleotide-binding</keyword>
<evidence type="ECO:0000256" key="7">
    <source>
        <dbReference type="ARBA" id="ARBA00023239"/>
    </source>
</evidence>
<protein>
    <recommendedName>
        <fullName evidence="2">diphosphomevalonate decarboxylase</fullName>
        <ecNumber evidence="2">4.1.1.33</ecNumber>
    </recommendedName>
</protein>
<dbReference type="InterPro" id="IPR029765">
    <property type="entry name" value="Mev_diP_decarb"/>
</dbReference>
<evidence type="ECO:0000313" key="10">
    <source>
        <dbReference type="EMBL" id="PIP61237.1"/>
    </source>
</evidence>
<evidence type="ECO:0000259" key="9">
    <source>
        <dbReference type="Pfam" id="PF22700"/>
    </source>
</evidence>
<comment type="similarity">
    <text evidence="1">Belongs to the diphosphomevalonate decarboxylase family.</text>
</comment>
<evidence type="ECO:0000256" key="2">
    <source>
        <dbReference type="ARBA" id="ARBA00012296"/>
    </source>
</evidence>
<comment type="caution">
    <text evidence="10">The sequence shown here is derived from an EMBL/GenBank/DDBJ whole genome shotgun (WGS) entry which is preliminary data.</text>
</comment>
<evidence type="ECO:0000259" key="8">
    <source>
        <dbReference type="Pfam" id="PF18376"/>
    </source>
</evidence>
<dbReference type="EC" id="4.1.1.33" evidence="2"/>
<dbReference type="EMBL" id="PCTA01000033">
    <property type="protein sequence ID" value="PIP61237.1"/>
    <property type="molecule type" value="Genomic_DNA"/>
</dbReference>
<dbReference type="InterPro" id="IPR053859">
    <property type="entry name" value="MVD-like_N"/>
</dbReference>
<sequence>MKATAIAPSNIAFIKYWGRKDENLRLPENGSIAMNLSNLTTTTTIEFSQKYTKDEIIINGKTIKDESARAITQLDRVRTLAQINTHAKVISINNFSSSTGLSSSASGFAALTVASAKSAGLNLSEKELSILARQGSGSACRSIPDGFVQWMNGDTSETSFAKTIFNANHWNIVDVVALVSSSKKDISTSEGQTISGSSLFMDTRLKNIDNKIKKAIQYIKTKDFTAFGKLLEVEALELHAIMLTSWPSLIYWQNGTLIVMKAVKSWRNKGLETYFTINTGQDVHIICQEKNTKILVNKLKQLPEVKRVIINKPAKGARLTQNHLF</sequence>
<reference evidence="10 11" key="1">
    <citation type="submission" date="2017-09" db="EMBL/GenBank/DDBJ databases">
        <title>Depth-based differentiation of microbial function through sediment-hosted aquifers and enrichment of novel symbionts in the deep terrestrial subsurface.</title>
        <authorList>
            <person name="Probst A.J."/>
            <person name="Ladd B."/>
            <person name="Jarett J.K."/>
            <person name="Geller-Mcgrath D.E."/>
            <person name="Sieber C.M."/>
            <person name="Emerson J.B."/>
            <person name="Anantharaman K."/>
            <person name="Thomas B.C."/>
            <person name="Malmstrom R."/>
            <person name="Stieglmeier M."/>
            <person name="Klingl A."/>
            <person name="Woyke T."/>
            <person name="Ryan C.M."/>
            <person name="Banfield J.F."/>
        </authorList>
    </citation>
    <scope>NUCLEOTIDE SEQUENCE [LARGE SCALE GENOMIC DNA]</scope>
    <source>
        <strain evidence="10">CG22_combo_CG10-13_8_21_14_all_38_20</strain>
    </source>
</reference>
<dbReference type="AlphaFoldDB" id="A0A2H0BU72"/>
<evidence type="ECO:0000256" key="3">
    <source>
        <dbReference type="ARBA" id="ARBA00022516"/>
    </source>
</evidence>
<dbReference type="Pfam" id="PF22700">
    <property type="entry name" value="MVD-like_N"/>
    <property type="match status" value="1"/>
</dbReference>
<dbReference type="InterPro" id="IPR005935">
    <property type="entry name" value="Mev_decarb"/>
</dbReference>
<dbReference type="InterPro" id="IPR041431">
    <property type="entry name" value="Mvd1_C"/>
</dbReference>
<dbReference type="GO" id="GO:0005829">
    <property type="term" value="C:cytosol"/>
    <property type="evidence" value="ECO:0007669"/>
    <property type="project" value="InterPro"/>
</dbReference>
<feature type="domain" description="Diphosphomevalonate decarboxylase-like N-terminal" evidence="9">
    <location>
        <begin position="7"/>
        <end position="161"/>
    </location>
</feature>
<evidence type="ECO:0000313" key="11">
    <source>
        <dbReference type="Proteomes" id="UP000231246"/>
    </source>
</evidence>
<dbReference type="PIRSF" id="PIRSF015950">
    <property type="entry name" value="Mev_P_decrbx"/>
    <property type="match status" value="1"/>
</dbReference>
<evidence type="ECO:0000256" key="4">
    <source>
        <dbReference type="ARBA" id="ARBA00022741"/>
    </source>
</evidence>
<accession>A0A2H0BU72</accession>
<dbReference type="InterPro" id="IPR020568">
    <property type="entry name" value="Ribosomal_Su5_D2-typ_SF"/>
</dbReference>
<organism evidence="10 11">
    <name type="scientific">Candidatus Roizmanbacteria bacterium CG22_combo_CG10-13_8_21_14_all_38_20</name>
    <dbReference type="NCBI Taxonomy" id="1974862"/>
    <lineage>
        <taxon>Bacteria</taxon>
        <taxon>Candidatus Roizmaniibacteriota</taxon>
    </lineage>
</organism>
<dbReference type="InterPro" id="IPR014721">
    <property type="entry name" value="Ribsml_uS5_D2-typ_fold_subgr"/>
</dbReference>
<evidence type="ECO:0000256" key="6">
    <source>
        <dbReference type="ARBA" id="ARBA00023098"/>
    </source>
</evidence>
<name>A0A2H0BU72_9BACT</name>
<dbReference type="SUPFAM" id="SSF55060">
    <property type="entry name" value="GHMP Kinase, C-terminal domain"/>
    <property type="match status" value="1"/>
</dbReference>
<dbReference type="Gene3D" id="3.30.230.10">
    <property type="match status" value="1"/>
</dbReference>
<dbReference type="PANTHER" id="PTHR10977">
    <property type="entry name" value="DIPHOSPHOMEVALONATE DECARBOXYLASE"/>
    <property type="match status" value="1"/>
</dbReference>